<evidence type="ECO:0000256" key="4">
    <source>
        <dbReference type="ARBA" id="ARBA00022475"/>
    </source>
</evidence>
<evidence type="ECO:0000256" key="6">
    <source>
        <dbReference type="ARBA" id="ARBA00022989"/>
    </source>
</evidence>
<dbReference type="RefSeq" id="WP_132294527.1">
    <property type="nucleotide sequence ID" value="NZ_SMFU01000010.1"/>
</dbReference>
<evidence type="ECO:0000256" key="8">
    <source>
        <dbReference type="SAM" id="Phobius"/>
    </source>
</evidence>
<keyword evidence="11" id="KW-1185">Reference proteome</keyword>
<dbReference type="GO" id="GO:0005886">
    <property type="term" value="C:plasma membrane"/>
    <property type="evidence" value="ECO:0007669"/>
    <property type="project" value="UniProtKB-SubCell"/>
</dbReference>
<accession>A0A4R1GD22</accession>
<feature type="transmembrane region" description="Helical" evidence="8">
    <location>
        <begin position="276"/>
        <end position="295"/>
    </location>
</feature>
<feature type="transmembrane region" description="Helical" evidence="8">
    <location>
        <begin position="339"/>
        <end position="356"/>
    </location>
</feature>
<dbReference type="InterPro" id="IPR020846">
    <property type="entry name" value="MFS_dom"/>
</dbReference>
<organism evidence="10 11">
    <name type="scientific">Marinobacterium mangrovicola</name>
    <dbReference type="NCBI Taxonomy" id="1476959"/>
    <lineage>
        <taxon>Bacteria</taxon>
        <taxon>Pseudomonadati</taxon>
        <taxon>Pseudomonadota</taxon>
        <taxon>Gammaproteobacteria</taxon>
        <taxon>Oceanospirillales</taxon>
        <taxon>Oceanospirillaceae</taxon>
        <taxon>Marinobacterium</taxon>
    </lineage>
</organism>
<keyword evidence="4" id="KW-1003">Cell membrane</keyword>
<dbReference type="Proteomes" id="UP000294546">
    <property type="component" value="Unassembled WGS sequence"/>
</dbReference>
<evidence type="ECO:0000256" key="2">
    <source>
        <dbReference type="ARBA" id="ARBA00008335"/>
    </source>
</evidence>
<dbReference type="InterPro" id="IPR011701">
    <property type="entry name" value="MFS"/>
</dbReference>
<gene>
    <name evidence="10" type="ORF">CLV83_3182</name>
</gene>
<keyword evidence="7 8" id="KW-0472">Membrane</keyword>
<feature type="transmembrane region" description="Helical" evidence="8">
    <location>
        <begin position="166"/>
        <end position="186"/>
    </location>
</feature>
<evidence type="ECO:0000256" key="3">
    <source>
        <dbReference type="ARBA" id="ARBA00022448"/>
    </source>
</evidence>
<feature type="transmembrane region" description="Helical" evidence="8">
    <location>
        <begin position="250"/>
        <end position="269"/>
    </location>
</feature>
<sequence length="397" mass="42695">MIELGHPTFWRATLALCLGSFMIFANVYVTQPLLPMLAQDFNVSPLLAGWTFTVTTLMLGLSLLLYGPLSDALGRRGIMLLTMAGATLTTCSLSFVNDYTSLVVLRALQGFFLGGLPAIAIAYMGDEFTKPAVAVAVGLYISGNSLGGIGGRLIGGFVGEWLGWNSAFMVMSVVSLVCLAVFAIALPKSEHFKPQRLHPGRMLKDLGSHLRNPMLVMAYIIGGLNFFIFVNQYSYITFVLSDEPYNLSSAFLGMLFLTYLTGTFGSAISGKVAMRLAQPWCMALGIMILMAGSLLTLSHSLVLIIAGFFANSFGFFFAHSSASSWVSHNATHAKASASSLYLVFYYLGASSGGFYLHPFWEHSGWPGVIVGSLLVLSVTLACSCWLGLRNRAVLAAA</sequence>
<evidence type="ECO:0000256" key="1">
    <source>
        <dbReference type="ARBA" id="ARBA00004651"/>
    </source>
</evidence>
<evidence type="ECO:0000313" key="11">
    <source>
        <dbReference type="Proteomes" id="UP000294546"/>
    </source>
</evidence>
<feature type="transmembrane region" description="Helical" evidence="8">
    <location>
        <begin position="368"/>
        <end position="388"/>
    </location>
</feature>
<dbReference type="SUPFAM" id="SSF103473">
    <property type="entry name" value="MFS general substrate transporter"/>
    <property type="match status" value="1"/>
</dbReference>
<dbReference type="PANTHER" id="PTHR43271:SF1">
    <property type="entry name" value="INNER MEMBRANE TRANSPORT PROTEIN YNFM"/>
    <property type="match status" value="1"/>
</dbReference>
<comment type="caution">
    <text evidence="10">The sequence shown here is derived from an EMBL/GenBank/DDBJ whole genome shotgun (WGS) entry which is preliminary data.</text>
</comment>
<name>A0A4R1GD22_9GAMM</name>
<protein>
    <submittedName>
        <fullName evidence="10">YNFM family putative membrane transporter</fullName>
    </submittedName>
</protein>
<evidence type="ECO:0000259" key="9">
    <source>
        <dbReference type="PROSITE" id="PS50850"/>
    </source>
</evidence>
<dbReference type="PROSITE" id="PS50850">
    <property type="entry name" value="MFS"/>
    <property type="match status" value="1"/>
</dbReference>
<feature type="transmembrane region" description="Helical" evidence="8">
    <location>
        <begin position="210"/>
        <end position="230"/>
    </location>
</feature>
<dbReference type="InterPro" id="IPR036259">
    <property type="entry name" value="MFS_trans_sf"/>
</dbReference>
<evidence type="ECO:0000313" key="10">
    <source>
        <dbReference type="EMBL" id="TCK04733.1"/>
    </source>
</evidence>
<evidence type="ECO:0000256" key="5">
    <source>
        <dbReference type="ARBA" id="ARBA00022692"/>
    </source>
</evidence>
<evidence type="ECO:0000256" key="7">
    <source>
        <dbReference type="ARBA" id="ARBA00023136"/>
    </source>
</evidence>
<feature type="transmembrane region" description="Helical" evidence="8">
    <location>
        <begin position="132"/>
        <end position="154"/>
    </location>
</feature>
<keyword evidence="3" id="KW-0813">Transport</keyword>
<comment type="similarity">
    <text evidence="2">Belongs to the major facilitator superfamily.</text>
</comment>
<dbReference type="CDD" id="cd17324">
    <property type="entry name" value="MFS_NepI_like"/>
    <property type="match status" value="1"/>
</dbReference>
<dbReference type="PANTHER" id="PTHR43271">
    <property type="entry name" value="BLL2771 PROTEIN"/>
    <property type="match status" value="1"/>
</dbReference>
<proteinExistence type="inferred from homology"/>
<feature type="transmembrane region" description="Helical" evidence="8">
    <location>
        <begin position="78"/>
        <end position="97"/>
    </location>
</feature>
<comment type="subcellular location">
    <subcellularLocation>
        <location evidence="1">Cell membrane</location>
        <topology evidence="1">Multi-pass membrane protein</topology>
    </subcellularLocation>
</comment>
<feature type="domain" description="Major facilitator superfamily (MFS) profile" evidence="9">
    <location>
        <begin position="12"/>
        <end position="397"/>
    </location>
</feature>
<reference evidence="10 11" key="1">
    <citation type="submission" date="2019-03" db="EMBL/GenBank/DDBJ databases">
        <title>Genomic Encyclopedia of Archaeal and Bacterial Type Strains, Phase II (KMG-II): from individual species to whole genera.</title>
        <authorList>
            <person name="Goeker M."/>
        </authorList>
    </citation>
    <scope>NUCLEOTIDE SEQUENCE [LARGE SCALE GENOMIC DNA]</scope>
    <source>
        <strain evidence="10 11">DSM 27697</strain>
    </source>
</reference>
<keyword evidence="5 8" id="KW-0812">Transmembrane</keyword>
<feature type="transmembrane region" description="Helical" evidence="8">
    <location>
        <begin position="46"/>
        <end position="66"/>
    </location>
</feature>
<dbReference type="OrthoDB" id="63984at2"/>
<keyword evidence="6 8" id="KW-1133">Transmembrane helix</keyword>
<dbReference type="Pfam" id="PF07690">
    <property type="entry name" value="MFS_1"/>
    <property type="match status" value="1"/>
</dbReference>
<feature type="transmembrane region" description="Helical" evidence="8">
    <location>
        <begin position="12"/>
        <end position="34"/>
    </location>
</feature>
<dbReference type="Gene3D" id="1.20.1250.20">
    <property type="entry name" value="MFS general substrate transporter like domains"/>
    <property type="match status" value="1"/>
</dbReference>
<dbReference type="GO" id="GO:0022857">
    <property type="term" value="F:transmembrane transporter activity"/>
    <property type="evidence" value="ECO:0007669"/>
    <property type="project" value="InterPro"/>
</dbReference>
<dbReference type="EMBL" id="SMFU01000010">
    <property type="protein sequence ID" value="TCK04733.1"/>
    <property type="molecule type" value="Genomic_DNA"/>
</dbReference>
<feature type="transmembrane region" description="Helical" evidence="8">
    <location>
        <begin position="301"/>
        <end position="318"/>
    </location>
</feature>
<dbReference type="AlphaFoldDB" id="A0A4R1GD22"/>
<feature type="transmembrane region" description="Helical" evidence="8">
    <location>
        <begin position="103"/>
        <end position="125"/>
    </location>
</feature>